<dbReference type="SUPFAM" id="SSF47459">
    <property type="entry name" value="HLH, helix-loop-helix DNA-binding domain"/>
    <property type="match status" value="1"/>
</dbReference>
<proteinExistence type="inferred from homology"/>
<evidence type="ECO:0000313" key="3">
    <source>
        <dbReference type="EMBL" id="MBW7572802.1"/>
    </source>
</evidence>
<dbReference type="InterPro" id="IPR050922">
    <property type="entry name" value="LytR/CpsA/Psr_CW_biosynth"/>
</dbReference>
<dbReference type="InterPro" id="IPR004474">
    <property type="entry name" value="LytR_CpsA_psr"/>
</dbReference>
<dbReference type="PANTHER" id="PTHR33392:SF6">
    <property type="entry name" value="POLYISOPRENYL-TEICHOIC ACID--PEPTIDOGLYCAN TEICHOIC ACID TRANSFERASE TAGU"/>
    <property type="match status" value="1"/>
</dbReference>
<evidence type="ECO:0000256" key="1">
    <source>
        <dbReference type="ARBA" id="ARBA00006068"/>
    </source>
</evidence>
<feature type="domain" description="Cell envelope-related transcriptional attenuator" evidence="2">
    <location>
        <begin position="108"/>
        <end position="256"/>
    </location>
</feature>
<organism evidence="3 4">
    <name type="scientific">Caproiciproducens faecalis</name>
    <dbReference type="NCBI Taxonomy" id="2820301"/>
    <lineage>
        <taxon>Bacteria</taxon>
        <taxon>Bacillati</taxon>
        <taxon>Bacillota</taxon>
        <taxon>Clostridia</taxon>
        <taxon>Eubacteriales</taxon>
        <taxon>Acutalibacteraceae</taxon>
        <taxon>Caproiciproducens</taxon>
    </lineage>
</organism>
<dbReference type="PANTHER" id="PTHR33392">
    <property type="entry name" value="POLYISOPRENYL-TEICHOIC ACID--PEPTIDOGLYCAN TEICHOIC ACID TRANSFERASE TAGU"/>
    <property type="match status" value="1"/>
</dbReference>
<dbReference type="RefSeq" id="WP_219965180.1">
    <property type="nucleotide sequence ID" value="NZ_JAGFNZ010000002.1"/>
</dbReference>
<comment type="caution">
    <text evidence="3">The sequence shown here is derived from an EMBL/GenBank/DDBJ whole genome shotgun (WGS) entry which is preliminary data.</text>
</comment>
<protein>
    <submittedName>
        <fullName evidence="3">LCP family protein</fullName>
    </submittedName>
</protein>
<dbReference type="Pfam" id="PF03816">
    <property type="entry name" value="LytR_cpsA_psr"/>
    <property type="match status" value="1"/>
</dbReference>
<reference evidence="3 4" key="1">
    <citation type="submission" date="2021-03" db="EMBL/GenBank/DDBJ databases">
        <title>Caproiciproducens sp. nov. isolated from feces of cow.</title>
        <authorList>
            <person name="Choi J.-Y."/>
        </authorList>
    </citation>
    <scope>NUCLEOTIDE SEQUENCE [LARGE SCALE GENOMIC DNA]</scope>
    <source>
        <strain evidence="3 4">AGMB10547</strain>
    </source>
</reference>
<dbReference type="EMBL" id="JAGFNZ010000002">
    <property type="protein sequence ID" value="MBW7572802.1"/>
    <property type="molecule type" value="Genomic_DNA"/>
</dbReference>
<name>A0ABS7DNE0_9FIRM</name>
<accession>A0ABS7DNE0</accession>
<evidence type="ECO:0000313" key="4">
    <source>
        <dbReference type="Proteomes" id="UP000719942"/>
    </source>
</evidence>
<gene>
    <name evidence="3" type="ORF">J5W02_08235</name>
</gene>
<dbReference type="NCBIfam" id="TIGR00350">
    <property type="entry name" value="lytR_cpsA_psr"/>
    <property type="match status" value="1"/>
</dbReference>
<sequence>MSKTKKSPNTGKGKKALIRNISILFLSIVLLVSGVGCVYADQMLGRINFVPLEDTPSKVETAPIFQEGTTSGDTSAEAGVLGGLYHDDAITNILVMGVDDYQPNDPGRSDSMMLVSVDSRHKKLKLTSFMRDMYVAIPGHGSQRLNVAYSTGGPQLSVSTIEANFGTDIDRFVLIDYASFSKIVDKLGGVTMTITSGEAKLINQNSGDPRRNLTAGTFLLSGKQALYYSRIRAIGDDFERTERQRKVFSSIVEKFKTASIGTINQALYDILPLVTTNMTKNEVLNMAANALTYLNYPVSQNRIPANNEYTSQRIMMGGSPADVLVPDLDKCEKNVADFIFENDLPSKTYQGN</sequence>
<dbReference type="InterPro" id="IPR036638">
    <property type="entry name" value="HLH_DNA-bd_sf"/>
</dbReference>
<keyword evidence="4" id="KW-1185">Reference proteome</keyword>
<evidence type="ECO:0000259" key="2">
    <source>
        <dbReference type="Pfam" id="PF03816"/>
    </source>
</evidence>
<comment type="similarity">
    <text evidence="1">Belongs to the LytR/CpsA/Psr (LCP) family.</text>
</comment>
<dbReference type="Gene3D" id="3.40.630.190">
    <property type="entry name" value="LCP protein"/>
    <property type="match status" value="1"/>
</dbReference>
<dbReference type="Proteomes" id="UP000719942">
    <property type="component" value="Unassembled WGS sequence"/>
</dbReference>